<feature type="compositionally biased region" description="Acidic residues" evidence="7">
    <location>
        <begin position="1799"/>
        <end position="1816"/>
    </location>
</feature>
<feature type="compositionally biased region" description="Basic residues" evidence="7">
    <location>
        <begin position="1090"/>
        <end position="1106"/>
    </location>
</feature>
<dbReference type="GO" id="GO:0006302">
    <property type="term" value="P:double-strand break repair"/>
    <property type="evidence" value="ECO:0007669"/>
    <property type="project" value="TreeGrafter"/>
</dbReference>
<dbReference type="InterPro" id="IPR014001">
    <property type="entry name" value="Helicase_ATP-bd"/>
</dbReference>
<keyword evidence="5" id="KW-0234">DNA repair</keyword>
<feature type="domain" description="Helicase C-terminal" evidence="9">
    <location>
        <begin position="566"/>
        <end position="773"/>
    </location>
</feature>
<dbReference type="InterPro" id="IPR001098">
    <property type="entry name" value="DNA-dir_DNA_pol_A_palm_dom"/>
</dbReference>
<comment type="caution">
    <text evidence="10">The sequence shown here is derived from an EMBL/GenBank/DDBJ whole genome shotgun (WGS) entry which is preliminary data.</text>
</comment>
<dbReference type="PANTHER" id="PTHR10133:SF62">
    <property type="entry name" value="DNA POLYMERASE THETA"/>
    <property type="match status" value="1"/>
</dbReference>
<proteinExistence type="predicted"/>
<evidence type="ECO:0000256" key="3">
    <source>
        <dbReference type="ARBA" id="ARBA00022763"/>
    </source>
</evidence>
<dbReference type="OrthoDB" id="275278at2759"/>
<dbReference type="GO" id="GO:0005524">
    <property type="term" value="F:ATP binding"/>
    <property type="evidence" value="ECO:0007669"/>
    <property type="project" value="UniProtKB-KW"/>
</dbReference>
<dbReference type="CDD" id="cd18026">
    <property type="entry name" value="DEXHc_POLQ-like"/>
    <property type="match status" value="1"/>
</dbReference>
<evidence type="ECO:0000256" key="5">
    <source>
        <dbReference type="ARBA" id="ARBA00023204"/>
    </source>
</evidence>
<dbReference type="Gene3D" id="1.10.3380.30">
    <property type="match status" value="1"/>
</dbReference>
<dbReference type="Pfam" id="PF00271">
    <property type="entry name" value="Helicase_C"/>
    <property type="match status" value="1"/>
</dbReference>
<evidence type="ECO:0000256" key="2">
    <source>
        <dbReference type="ARBA" id="ARBA00022741"/>
    </source>
</evidence>
<feature type="compositionally biased region" description="Low complexity" evidence="7">
    <location>
        <begin position="52"/>
        <end position="86"/>
    </location>
</feature>
<dbReference type="SMART" id="SM00482">
    <property type="entry name" value="POLAc"/>
    <property type="match status" value="1"/>
</dbReference>
<dbReference type="InterPro" id="IPR036397">
    <property type="entry name" value="RNaseH_sf"/>
</dbReference>
<dbReference type="SUPFAM" id="SSF52540">
    <property type="entry name" value="P-loop containing nucleoside triphosphate hydrolases"/>
    <property type="match status" value="1"/>
</dbReference>
<feature type="region of interest" description="Disordered" evidence="7">
    <location>
        <begin position="24"/>
        <end position="86"/>
    </location>
</feature>
<evidence type="ECO:0000256" key="4">
    <source>
        <dbReference type="ARBA" id="ARBA00022840"/>
    </source>
</evidence>
<dbReference type="Gene3D" id="1.20.1060.10">
    <property type="entry name" value="Taq DNA Polymerase, Chain T, domain 4"/>
    <property type="match status" value="1"/>
</dbReference>
<dbReference type="Proteomes" id="UP000444721">
    <property type="component" value="Unassembled WGS sequence"/>
</dbReference>
<dbReference type="VEuPathDB" id="AmoebaDB:NF0101490"/>
<feature type="compositionally biased region" description="Polar residues" evidence="7">
    <location>
        <begin position="170"/>
        <end position="188"/>
    </location>
</feature>
<dbReference type="InterPro" id="IPR001650">
    <property type="entry name" value="Helicase_C-like"/>
</dbReference>
<dbReference type="Gene3D" id="1.10.3380.20">
    <property type="match status" value="1"/>
</dbReference>
<dbReference type="SUPFAM" id="SSF46785">
    <property type="entry name" value="Winged helix' DNA-binding domain"/>
    <property type="match status" value="1"/>
</dbReference>
<dbReference type="Gene3D" id="3.30.420.10">
    <property type="entry name" value="Ribonuclease H-like superfamily/Ribonuclease H"/>
    <property type="match status" value="1"/>
</dbReference>
<organism evidence="10 11">
    <name type="scientific">Naegleria fowleri</name>
    <name type="common">Brain eating amoeba</name>
    <dbReference type="NCBI Taxonomy" id="5763"/>
    <lineage>
        <taxon>Eukaryota</taxon>
        <taxon>Discoba</taxon>
        <taxon>Heterolobosea</taxon>
        <taxon>Tetramitia</taxon>
        <taxon>Eutetramitia</taxon>
        <taxon>Vahlkampfiidae</taxon>
        <taxon>Naegleria</taxon>
    </lineage>
</organism>
<name>A0A6A5BQH1_NAEFO</name>
<dbReference type="Gene3D" id="1.10.150.20">
    <property type="entry name" value="5' to 3' exonuclease, C-terminal subdomain"/>
    <property type="match status" value="1"/>
</dbReference>
<feature type="region of interest" description="Disordered" evidence="7">
    <location>
        <begin position="169"/>
        <end position="201"/>
    </location>
</feature>
<dbReference type="InterPro" id="IPR036390">
    <property type="entry name" value="WH_DNA-bd_sf"/>
</dbReference>
<sequence length="1823" mass="208277">MRPSSIIGNLLPINSSHHDATLKKNGSNNIVMNPTNTTTSPFQKEIPQTPLSARSQSSMSSSSSPASAITTPISSLSGNSTRSWISSSSASSATTITNITNSFHPPNLKFQQHQSYHNVHHPLSQTSSESGGEMFDAKQYNETATEEIDKELEDDDLWFVDEELGDTEWNLENQPSNNGSETFPSSMQTTTTTTSINKDEEEIVLDLDDDFVEALSSLEKSSSSNHNNVDTNNRESFNPPLQLQPPPPPSHSLTQASEEPIDLTDLEEIMWQDVDDIPPINPQLQHAIENAPHNTSFTTSDKFSLYYYIPEQIADNYKHTTLYPWQVSLLHDTGVLEGQNLIYSSPTSGGKTLVSEIVMVRRLTQDKSKVIFILPFKAIIEEKVSDLNGKFKDVGWKANPYHSEAVKISEIASFNDDDERVMVCTFERANSILNGLISSGKIDEIGAIIIDELHNITDPSRGYILELILTKIVYLKPKIQIIGMSATLHNVEKLANFLNAHLFVTDYRPVPLSEYLVHKEKVYSVCSKSNGKSHSSNSGNDMKHGEALLVRELPKPNIANMKLPERFEIFILPLLDTNFSTLIFCSSKAKCKSYAKFIATQYFRENIAEHLRQQRQEEINRLRFSSSGLDPDLKICLEHGVGFHYSSLTMEEKKLVETSFRNGMIKVLLCTTTLATGVNLPARRVIITSLSMGTDSLDVATYKQASGRAGRAGIDITGESYLFVPSLEQGNRLLSSHFASMFSCLNEKQISRALLENISTGTIKTADDIERVLSCTFLSKCLPPHQMHQLSKNARNFLHEKGFIEWVEKTQSFVCTDLGKATQVSNIDLQDALEYYTAMKHCEQGFYLADDMGILFLLASFVPEGYNDEHKLRGDAERIIEIGHSRKQFKQFIDRQDIGFSQFKEALAYCMVDRTRLLALKNRIYALRRTFILYDITRECKIDWISTTYYNSADQRGIVQSIQRDAAAKASVLSTFSSNISISPIFFESFRRVKEMLLCGVPQDLVPLVQLPFIGSSTARLLFKEGYKCIRQVAEEDPYIIERIISKNCNNGEQSRAFDIVEGAKEIVKQNILPRDWIDGREEDPDQYIGKRKKKSRSKNAPKKKKQDTIIEIKADDDNNMEELENDWKNCCAFSFCFEFGLQKKKDNPTSFIKNRDQYFVKALAICFNTEHETILMNNSCETINPNTPSKSYFIHVTKSEKRKDFIKKIFSDGTRKKITYSLKKQQTKILQCWNFIIRDPILDVMIAEWIQYPDDSENENSLEEIYVKCFPSKQFLFSPSNNDHFIVKTAAQCWPIISLLAVRIHNYNLSGMFDFEMSFVKVLSTMEKNGIRFDYDWIKRNNSIIEARLQEINSQLNSLPALDGRTIKTCNNDDVAFLLFDKLRMRGTERKTNKEILEKLKKLYPDKAHIMSLISEYRYLLNIKTHHIQNIPNDIKYCVNRSEYRIFATQMQTTSATGRLSVKNPNLQNIPKDITIKNPHYGVNGDDKEHVVISIRSGFIPRKGFVMLSVDYKNIELRILAHFSKDPALTEILKNESRDIFEEIARNFWNIPEGEVIPQTYRSLVKQIIYGISYCMGAATLSEKMFNSENEDQLLRPGEDKIEAAERYKQQFFEKYHHLKLFKDKVEATLVEKHWITTLFHRKRFMHDIASTDSSCRAAARRAALNTVSQGSASDIMKIVMLGIYNFMRHFNRKEMRSYMLVQIHDELLFEVKEESVKIFTWCVKSIMESTCKLRVPLGVKCQVGDSWGTLKDYTVDERTLSQQEKQEVAKLEESLGAGWAKRLNIRQLGLLPHHEEPSEDNEDQYDENDDEEAWQVDSPSN</sequence>
<dbReference type="InterPro" id="IPR046931">
    <property type="entry name" value="HTH_61"/>
</dbReference>
<feature type="region of interest" description="Disordered" evidence="7">
    <location>
        <begin position="1088"/>
        <end position="1108"/>
    </location>
</feature>
<dbReference type="Gene3D" id="3.30.70.370">
    <property type="match status" value="1"/>
</dbReference>
<dbReference type="FunFam" id="3.40.50.300:FF:000813">
    <property type="entry name" value="helicase POLQ-like isoform X1"/>
    <property type="match status" value="1"/>
</dbReference>
<dbReference type="PROSITE" id="PS51194">
    <property type="entry name" value="HELICASE_CTER"/>
    <property type="match status" value="1"/>
</dbReference>
<dbReference type="RefSeq" id="XP_044559932.1">
    <property type="nucleotide sequence ID" value="XM_044709555.1"/>
</dbReference>
<evidence type="ECO:0000313" key="11">
    <source>
        <dbReference type="Proteomes" id="UP000444721"/>
    </source>
</evidence>
<dbReference type="InterPro" id="IPR043502">
    <property type="entry name" value="DNA/RNA_pol_sf"/>
</dbReference>
<dbReference type="InterPro" id="IPR002298">
    <property type="entry name" value="DNA_polymerase_A"/>
</dbReference>
<keyword evidence="11" id="KW-1185">Reference proteome</keyword>
<dbReference type="InterPro" id="IPR027417">
    <property type="entry name" value="P-loop_NTPase"/>
</dbReference>
<feature type="compositionally biased region" description="Polar residues" evidence="7">
    <location>
        <begin position="225"/>
        <end position="236"/>
    </location>
</feature>
<feature type="region of interest" description="Disordered" evidence="7">
    <location>
        <begin position="1792"/>
        <end position="1823"/>
    </location>
</feature>
<dbReference type="CDD" id="cd18795">
    <property type="entry name" value="SF2_C_Ski2"/>
    <property type="match status" value="1"/>
</dbReference>
<dbReference type="VEuPathDB" id="AmoebaDB:NF0101480"/>
<dbReference type="PROSITE" id="PS51192">
    <property type="entry name" value="HELICASE_ATP_BIND_1"/>
    <property type="match status" value="1"/>
</dbReference>
<keyword evidence="4" id="KW-0067">ATP-binding</keyword>
<feature type="domain" description="Helicase ATP-binding" evidence="8">
    <location>
        <begin position="332"/>
        <end position="506"/>
    </location>
</feature>
<dbReference type="GeneID" id="68113190"/>
<dbReference type="SUPFAM" id="SSF56672">
    <property type="entry name" value="DNA/RNA polymerases"/>
    <property type="match status" value="1"/>
</dbReference>
<evidence type="ECO:0000313" key="10">
    <source>
        <dbReference type="EMBL" id="KAF0975219.1"/>
    </source>
</evidence>
<dbReference type="PRINTS" id="PR00868">
    <property type="entry name" value="DNAPOLI"/>
</dbReference>
<dbReference type="Pfam" id="PF20470">
    <property type="entry name" value="HTH_61"/>
    <property type="match status" value="1"/>
</dbReference>
<dbReference type="GO" id="GO:0005634">
    <property type="term" value="C:nucleus"/>
    <property type="evidence" value="ECO:0007669"/>
    <property type="project" value="UniProtKB-SubCell"/>
</dbReference>
<dbReference type="CDD" id="cd08638">
    <property type="entry name" value="DNA_pol_A_theta"/>
    <property type="match status" value="1"/>
</dbReference>
<gene>
    <name evidence="10" type="ORF">FDP41_005972</name>
</gene>
<accession>A0A6A5BQH1</accession>
<keyword evidence="2" id="KW-0547">Nucleotide-binding</keyword>
<dbReference type="Pfam" id="PF00476">
    <property type="entry name" value="DNA_pol_A"/>
    <property type="match status" value="1"/>
</dbReference>
<reference evidence="10 11" key="1">
    <citation type="journal article" date="2019" name="Sci. Rep.">
        <title>Nanopore sequencing improves the draft genome of the human pathogenic amoeba Naegleria fowleri.</title>
        <authorList>
            <person name="Liechti N."/>
            <person name="Schurch N."/>
            <person name="Bruggmann R."/>
            <person name="Wittwer M."/>
        </authorList>
    </citation>
    <scope>NUCLEOTIDE SEQUENCE [LARGE SCALE GENOMIC DNA]</scope>
    <source>
        <strain evidence="10 11">ATCC 30894</strain>
    </source>
</reference>
<feature type="region of interest" description="Disordered" evidence="7">
    <location>
        <begin position="218"/>
        <end position="256"/>
    </location>
</feature>
<dbReference type="SMART" id="SM00490">
    <property type="entry name" value="HELICc"/>
    <property type="match status" value="1"/>
</dbReference>
<protein>
    <recommendedName>
        <fullName evidence="12">DNA-directed DNA polymerase</fullName>
    </recommendedName>
</protein>
<evidence type="ECO:0008006" key="12">
    <source>
        <dbReference type="Google" id="ProtNLM"/>
    </source>
</evidence>
<evidence type="ECO:0000259" key="9">
    <source>
        <dbReference type="PROSITE" id="PS51194"/>
    </source>
</evidence>
<evidence type="ECO:0000256" key="6">
    <source>
        <dbReference type="ARBA" id="ARBA00023242"/>
    </source>
</evidence>
<dbReference type="GO" id="GO:0003887">
    <property type="term" value="F:DNA-directed DNA polymerase activity"/>
    <property type="evidence" value="ECO:0007669"/>
    <property type="project" value="InterPro"/>
</dbReference>
<feature type="compositionally biased region" description="Polar residues" evidence="7">
    <location>
        <begin position="24"/>
        <end position="42"/>
    </location>
</feature>
<dbReference type="Pfam" id="PF00270">
    <property type="entry name" value="DEAD"/>
    <property type="match status" value="1"/>
</dbReference>
<dbReference type="InterPro" id="IPR057220">
    <property type="entry name" value="DUF7898"/>
</dbReference>
<dbReference type="Pfam" id="PF25453">
    <property type="entry name" value="DUF7898"/>
    <property type="match status" value="1"/>
</dbReference>
<dbReference type="EMBL" id="VFQX01000048">
    <property type="protein sequence ID" value="KAF0975219.1"/>
    <property type="molecule type" value="Genomic_DNA"/>
</dbReference>
<evidence type="ECO:0000259" key="8">
    <source>
        <dbReference type="PROSITE" id="PS51192"/>
    </source>
</evidence>
<dbReference type="PANTHER" id="PTHR10133">
    <property type="entry name" value="DNA POLYMERASE I"/>
    <property type="match status" value="1"/>
</dbReference>
<dbReference type="SUPFAM" id="SSF158702">
    <property type="entry name" value="Sec63 N-terminal domain-like"/>
    <property type="match status" value="1"/>
</dbReference>
<keyword evidence="6" id="KW-0539">Nucleus</keyword>
<evidence type="ECO:0000256" key="1">
    <source>
        <dbReference type="ARBA" id="ARBA00004123"/>
    </source>
</evidence>
<keyword evidence="3" id="KW-0227">DNA damage</keyword>
<comment type="subcellular location">
    <subcellularLocation>
        <location evidence="1">Nucleus</location>
    </subcellularLocation>
</comment>
<dbReference type="SMART" id="SM00487">
    <property type="entry name" value="DEXDc"/>
    <property type="match status" value="1"/>
</dbReference>
<dbReference type="VEuPathDB" id="AmoebaDB:NfTy_043700"/>
<dbReference type="GO" id="GO:0006261">
    <property type="term" value="P:DNA-templated DNA replication"/>
    <property type="evidence" value="ECO:0007669"/>
    <property type="project" value="InterPro"/>
</dbReference>
<evidence type="ECO:0000256" key="7">
    <source>
        <dbReference type="SAM" id="MobiDB-lite"/>
    </source>
</evidence>
<dbReference type="Gene3D" id="3.40.50.300">
    <property type="entry name" value="P-loop containing nucleotide triphosphate hydrolases"/>
    <property type="match status" value="2"/>
</dbReference>
<dbReference type="OMA" id="PRVACWL"/>
<dbReference type="GO" id="GO:0003677">
    <property type="term" value="F:DNA binding"/>
    <property type="evidence" value="ECO:0007669"/>
    <property type="project" value="InterPro"/>
</dbReference>
<dbReference type="VEuPathDB" id="AmoebaDB:FDP41_005972"/>
<dbReference type="InterPro" id="IPR011545">
    <property type="entry name" value="DEAD/DEAH_box_helicase_dom"/>
</dbReference>